<name>A0A091BVK4_9ENTE</name>
<protein>
    <submittedName>
        <fullName evidence="2">Uncharacterized protein</fullName>
    </submittedName>
</protein>
<keyword evidence="1" id="KW-0812">Transmembrane</keyword>
<sequence length="73" mass="8730">MDVDNIVIDWKYGFYRVLWWIDFIISISIFFLTEPNWTVSITTMLIAALAFMGCLSIFEKKHSYFQEKTPKQQ</sequence>
<reference evidence="2 3" key="1">
    <citation type="submission" date="2014-08" db="EMBL/GenBank/DDBJ databases">
        <title>Genome sequence of Tetragenococcus muriaticus.</title>
        <authorList>
            <person name="Chuea-nongthon C."/>
            <person name="Rodtong S."/>
            <person name="Yongsawatdigul J."/>
            <person name="Steele J.L."/>
            <person name="Liu X.-y."/>
            <person name="Speers J."/>
            <person name="Glasner J.D."/>
            <person name="Neeno-Eckwall E.C."/>
        </authorList>
    </citation>
    <scope>NUCLEOTIDE SEQUENCE [LARGE SCALE GENOMIC DNA]</scope>
    <source>
        <strain evidence="2 3">PMC-11-5</strain>
    </source>
</reference>
<gene>
    <name evidence="2" type="ORF">TMUPMC115_2306</name>
</gene>
<evidence type="ECO:0000313" key="2">
    <source>
        <dbReference type="EMBL" id="KFN89681.1"/>
    </source>
</evidence>
<accession>A0A091BVK4</accession>
<dbReference type="RefSeq" id="WP_038024397.1">
    <property type="nucleotide sequence ID" value="NZ_JPVU01000254.1"/>
</dbReference>
<keyword evidence="1" id="KW-0472">Membrane</keyword>
<proteinExistence type="predicted"/>
<evidence type="ECO:0000256" key="1">
    <source>
        <dbReference type="SAM" id="Phobius"/>
    </source>
</evidence>
<keyword evidence="1" id="KW-1133">Transmembrane helix</keyword>
<organism evidence="2 3">
    <name type="scientific">Tetragenococcus muriaticus PMC-11-5</name>
    <dbReference type="NCBI Taxonomy" id="1302649"/>
    <lineage>
        <taxon>Bacteria</taxon>
        <taxon>Bacillati</taxon>
        <taxon>Bacillota</taxon>
        <taxon>Bacilli</taxon>
        <taxon>Lactobacillales</taxon>
        <taxon>Enterococcaceae</taxon>
        <taxon>Tetragenococcus</taxon>
    </lineage>
</organism>
<dbReference type="Proteomes" id="UP000029380">
    <property type="component" value="Unassembled WGS sequence"/>
</dbReference>
<dbReference type="AlphaFoldDB" id="A0A091BVK4"/>
<evidence type="ECO:0000313" key="3">
    <source>
        <dbReference type="Proteomes" id="UP000029380"/>
    </source>
</evidence>
<dbReference type="EMBL" id="JPVU01000254">
    <property type="protein sequence ID" value="KFN89681.1"/>
    <property type="molecule type" value="Genomic_DNA"/>
</dbReference>
<feature type="transmembrane region" description="Helical" evidence="1">
    <location>
        <begin position="37"/>
        <end position="58"/>
    </location>
</feature>
<dbReference type="PATRIC" id="fig|1302649.3.peg.2305"/>
<feature type="transmembrane region" description="Helical" evidence="1">
    <location>
        <begin position="12"/>
        <end position="31"/>
    </location>
</feature>
<comment type="caution">
    <text evidence="2">The sequence shown here is derived from an EMBL/GenBank/DDBJ whole genome shotgun (WGS) entry which is preliminary data.</text>
</comment>